<dbReference type="GO" id="GO:0045893">
    <property type="term" value="P:positive regulation of DNA-templated transcription"/>
    <property type="evidence" value="ECO:0007669"/>
    <property type="project" value="UniProtKB-ARBA"/>
</dbReference>
<evidence type="ECO:0000256" key="4">
    <source>
        <dbReference type="ARBA" id="ARBA00023242"/>
    </source>
</evidence>
<gene>
    <name evidence="7" type="ORF">CK820_G0022723</name>
</gene>
<keyword evidence="3" id="KW-0804">Transcription</keyword>
<sequence>MPAAPRGPAQGEAAARTRSRDASTSRRFTPPSTALSPGKMSEALPLGAPDAGAALAGKLRSGDRSMVEVLADHPGELVRTDSPNFLCSVLPTHWRCNKTLPIAFKVVALGDVPDGTLVTVMAGNDENYSAELRNATAAMKNQVARFNDLRFVGRSGRGKSFTLTITVFTNPPQVATYHRAIKITVDGPREPRRHRQKLDDQTKPGSLSFSERLSELEQLRRTAMRVSPHHPAPTPNPRASLNHSTAFNPQPQSQMQ</sequence>
<dbReference type="GO" id="GO:0005524">
    <property type="term" value="F:ATP binding"/>
    <property type="evidence" value="ECO:0007669"/>
    <property type="project" value="InterPro"/>
</dbReference>
<dbReference type="Gene3D" id="2.60.40.720">
    <property type="match status" value="1"/>
</dbReference>
<dbReference type="SUPFAM" id="SSF49417">
    <property type="entry name" value="p53-like transcription factors"/>
    <property type="match status" value="1"/>
</dbReference>
<dbReference type="AlphaFoldDB" id="A0A2J8M7J9"/>
<dbReference type="PRINTS" id="PR00967">
    <property type="entry name" value="ONCOGENEAML1"/>
</dbReference>
<dbReference type="EMBL" id="NBAG03000265">
    <property type="protein sequence ID" value="PNI55495.1"/>
    <property type="molecule type" value="Genomic_DNA"/>
</dbReference>
<evidence type="ECO:0000313" key="7">
    <source>
        <dbReference type="EMBL" id="PNI55495.1"/>
    </source>
</evidence>
<feature type="region of interest" description="Disordered" evidence="5">
    <location>
        <begin position="1"/>
        <end position="46"/>
    </location>
</feature>
<evidence type="ECO:0000256" key="5">
    <source>
        <dbReference type="SAM" id="MobiDB-lite"/>
    </source>
</evidence>
<feature type="compositionally biased region" description="Polar residues" evidence="5">
    <location>
        <begin position="237"/>
        <end position="256"/>
    </location>
</feature>
<keyword evidence="4" id="KW-0539">Nucleus</keyword>
<dbReference type="SMR" id="A0A2J8M7J9"/>
<evidence type="ECO:0000256" key="3">
    <source>
        <dbReference type="ARBA" id="ARBA00023163"/>
    </source>
</evidence>
<evidence type="ECO:0000256" key="1">
    <source>
        <dbReference type="ARBA" id="ARBA00004123"/>
    </source>
</evidence>
<dbReference type="InterPro" id="IPR008967">
    <property type="entry name" value="p53-like_TF_DNA-bd_sf"/>
</dbReference>
<name>A0A2J8M7J9_PANTR</name>
<dbReference type="FunFam" id="2.60.40.720:FF:000001">
    <property type="entry name" value="Runt-related transcription factor"/>
    <property type="match status" value="1"/>
</dbReference>
<evidence type="ECO:0000313" key="8">
    <source>
        <dbReference type="Proteomes" id="UP000236370"/>
    </source>
</evidence>
<proteinExistence type="predicted"/>
<dbReference type="PANTHER" id="PTHR11950:SF40">
    <property type="entry name" value="RUNT-RELATED TRANSCRIPTION FACTOR 1"/>
    <property type="match status" value="1"/>
</dbReference>
<protein>
    <submittedName>
        <fullName evidence="7">RUNX1 isoform 9</fullName>
    </submittedName>
</protein>
<keyword evidence="2" id="KW-0805">Transcription regulation</keyword>
<dbReference type="GO" id="GO:0005634">
    <property type="term" value="C:nucleus"/>
    <property type="evidence" value="ECO:0007669"/>
    <property type="project" value="UniProtKB-SubCell"/>
</dbReference>
<dbReference type="InterPro" id="IPR013524">
    <property type="entry name" value="Runt_dom"/>
</dbReference>
<feature type="region of interest" description="Disordered" evidence="5">
    <location>
        <begin position="186"/>
        <end position="256"/>
    </location>
</feature>
<comment type="subcellular location">
    <subcellularLocation>
        <location evidence="1">Nucleus</location>
    </subcellularLocation>
</comment>
<dbReference type="PANTHER" id="PTHR11950">
    <property type="entry name" value="RUNT RELATED"/>
    <property type="match status" value="1"/>
</dbReference>
<evidence type="ECO:0000259" key="6">
    <source>
        <dbReference type="PROSITE" id="PS51062"/>
    </source>
</evidence>
<reference evidence="7 8" key="1">
    <citation type="submission" date="2017-12" db="EMBL/GenBank/DDBJ databases">
        <title>High-resolution comparative analysis of great ape genomes.</title>
        <authorList>
            <person name="Pollen A."/>
            <person name="Hastie A."/>
            <person name="Hormozdiari F."/>
            <person name="Dougherty M."/>
            <person name="Liu R."/>
            <person name="Chaisson M."/>
            <person name="Hoppe E."/>
            <person name="Hill C."/>
            <person name="Pang A."/>
            <person name="Hillier L."/>
            <person name="Baker C."/>
            <person name="Armstrong J."/>
            <person name="Shendure J."/>
            <person name="Paten B."/>
            <person name="Wilson R."/>
            <person name="Chao H."/>
            <person name="Schneider V."/>
            <person name="Ventura M."/>
            <person name="Kronenberg Z."/>
            <person name="Murali S."/>
            <person name="Gordon D."/>
            <person name="Cantsilieris S."/>
            <person name="Munson K."/>
            <person name="Nelson B."/>
            <person name="Raja A."/>
            <person name="Underwood J."/>
            <person name="Diekhans M."/>
            <person name="Fiddes I."/>
            <person name="Haussler D."/>
            <person name="Eichler E."/>
        </authorList>
    </citation>
    <scope>NUCLEOTIDE SEQUENCE [LARGE SCALE GENOMIC DNA]</scope>
    <source>
        <strain evidence="7">Yerkes chimp pedigree #C0471</strain>
    </source>
</reference>
<dbReference type="Pfam" id="PF00853">
    <property type="entry name" value="Runt"/>
    <property type="match status" value="1"/>
</dbReference>
<dbReference type="PROSITE" id="PS51062">
    <property type="entry name" value="RUNT"/>
    <property type="match status" value="1"/>
</dbReference>
<comment type="caution">
    <text evidence="7">The sequence shown here is derived from an EMBL/GenBank/DDBJ whole genome shotgun (WGS) entry which is preliminary data.</text>
</comment>
<dbReference type="InterPro" id="IPR000040">
    <property type="entry name" value="AML1_Runt"/>
</dbReference>
<organism evidence="7 8">
    <name type="scientific">Pan troglodytes</name>
    <name type="common">Chimpanzee</name>
    <dbReference type="NCBI Taxonomy" id="9598"/>
    <lineage>
        <taxon>Eukaryota</taxon>
        <taxon>Metazoa</taxon>
        <taxon>Chordata</taxon>
        <taxon>Craniata</taxon>
        <taxon>Vertebrata</taxon>
        <taxon>Euteleostomi</taxon>
        <taxon>Mammalia</taxon>
        <taxon>Eutheria</taxon>
        <taxon>Euarchontoglires</taxon>
        <taxon>Primates</taxon>
        <taxon>Haplorrhini</taxon>
        <taxon>Catarrhini</taxon>
        <taxon>Hominidae</taxon>
        <taxon>Pan</taxon>
    </lineage>
</organism>
<dbReference type="InterPro" id="IPR012346">
    <property type="entry name" value="p53/RUNT-type_TF_DNA-bd_sf"/>
</dbReference>
<dbReference type="GO" id="GO:1990837">
    <property type="term" value="F:sequence-specific double-stranded DNA binding"/>
    <property type="evidence" value="ECO:0007669"/>
    <property type="project" value="UniProtKB-ARBA"/>
</dbReference>
<dbReference type="GO" id="GO:0003700">
    <property type="term" value="F:DNA-binding transcription factor activity"/>
    <property type="evidence" value="ECO:0007669"/>
    <property type="project" value="InterPro"/>
</dbReference>
<feature type="domain" description="Runt" evidence="6">
    <location>
        <begin position="65"/>
        <end position="193"/>
    </location>
</feature>
<accession>A0A2J8M7J9</accession>
<evidence type="ECO:0000256" key="2">
    <source>
        <dbReference type="ARBA" id="ARBA00023015"/>
    </source>
</evidence>
<dbReference type="Proteomes" id="UP000236370">
    <property type="component" value="Unassembled WGS sequence"/>
</dbReference>
<feature type="non-terminal residue" evidence="7">
    <location>
        <position position="256"/>
    </location>
</feature>